<name>A0AAD9BLF3_DISEL</name>
<dbReference type="PROSITE" id="PS50016">
    <property type="entry name" value="ZF_PHD_2"/>
    <property type="match status" value="1"/>
</dbReference>
<dbReference type="InterPro" id="IPR050863">
    <property type="entry name" value="CenT-Element_Derived"/>
</dbReference>
<dbReference type="PANTHER" id="PTHR19303:SF74">
    <property type="entry name" value="POGO TRANSPOSABLE ELEMENT WITH KRAB DOMAIN"/>
    <property type="match status" value="1"/>
</dbReference>
<evidence type="ECO:0000256" key="3">
    <source>
        <dbReference type="ARBA" id="ARBA00022833"/>
    </source>
</evidence>
<feature type="compositionally biased region" description="Basic and acidic residues" evidence="5">
    <location>
        <begin position="1"/>
        <end position="14"/>
    </location>
</feature>
<evidence type="ECO:0000259" key="6">
    <source>
        <dbReference type="PROSITE" id="PS50016"/>
    </source>
</evidence>
<evidence type="ECO:0000256" key="4">
    <source>
        <dbReference type="PROSITE-ProRule" id="PRU00146"/>
    </source>
</evidence>
<dbReference type="AlphaFoldDB" id="A0AAD9BLF3"/>
<sequence length="631" mass="71433">MAKEKNKTGRESQTQKKAKNNGRKESQGRKLNQWRQDRMRGAIEEYQQIIEDGGVPQLRLLASAWSVPKSTLQRRVKGNGHFNHTIGRKPFLPEKDEAELEEMIATLGKRGFPLRLDDIRTLAFQFAEKKGIKGFSQITKKTGYRWFLRRNPKLSMRKPEALSAARAAGFNPTVVNKWFEKYKDTIETLGLKNVPGHIWNCDETGLQDHFLSTRVVAEVGAPCFEVTGGEKGQTTTCLACINAAGGYGPTMIIFKGKRMKAEWLFGAPKNTFVKMSDNGWIDSDLFTEWGNRFLQSLPKDDPRPHLLLVDGHTSHVYNIDFLNMMRENNVTVFSLPPHTTHYLQPADRALFKSLKHYWRLEGRRITRENGGKRLDRALFMPLFSKAWMKAATPLNGQAGFRGSGIYPFNPAKINENLFMPSQTSERCFQETPVAPDEMLFPAPATPCHPPHDDNDDDVDSCHPHMRELLEQTPCHPLHDAVQPAISPPQCSPPLSPIVIRPPMAEEVEVVTQPEVSFKSLITLPVRERPTTSRQRAKPPSYSLTSDSHFAFLKEKGGKKKEKKQKSKEKKTAQVIQEACAICQHSYGDRKDPKSTEEWLSCAVCFQWFHESCAEDNGVLDDDGSLTCKDCL</sequence>
<dbReference type="InterPro" id="IPR019786">
    <property type="entry name" value="Zinc_finger_PHD-type_CS"/>
</dbReference>
<keyword evidence="3" id="KW-0862">Zinc</keyword>
<dbReference type="Proteomes" id="UP001228049">
    <property type="component" value="Unassembled WGS sequence"/>
</dbReference>
<proteinExistence type="predicted"/>
<evidence type="ECO:0000256" key="5">
    <source>
        <dbReference type="SAM" id="MobiDB-lite"/>
    </source>
</evidence>
<keyword evidence="2 4" id="KW-0863">Zinc-finger</keyword>
<dbReference type="PANTHER" id="PTHR19303">
    <property type="entry name" value="TRANSPOSON"/>
    <property type="match status" value="1"/>
</dbReference>
<keyword evidence="1" id="KW-0479">Metal-binding</keyword>
<dbReference type="InterPro" id="IPR011011">
    <property type="entry name" value="Znf_FYVE_PHD"/>
</dbReference>
<dbReference type="GO" id="GO:0008270">
    <property type="term" value="F:zinc ion binding"/>
    <property type="evidence" value="ECO:0007669"/>
    <property type="project" value="UniProtKB-KW"/>
</dbReference>
<keyword evidence="8" id="KW-1185">Reference proteome</keyword>
<dbReference type="EMBL" id="JASDAP010000020">
    <property type="protein sequence ID" value="KAK1886287.1"/>
    <property type="molecule type" value="Genomic_DNA"/>
</dbReference>
<gene>
    <name evidence="7" type="ORF">KUDE01_030004</name>
</gene>
<dbReference type="InterPro" id="IPR001965">
    <property type="entry name" value="Znf_PHD"/>
</dbReference>
<evidence type="ECO:0000256" key="2">
    <source>
        <dbReference type="ARBA" id="ARBA00022771"/>
    </source>
</evidence>
<evidence type="ECO:0000313" key="8">
    <source>
        <dbReference type="Proteomes" id="UP001228049"/>
    </source>
</evidence>
<reference evidence="7" key="1">
    <citation type="submission" date="2023-04" db="EMBL/GenBank/DDBJ databases">
        <title>Chromosome-level genome of Chaenocephalus aceratus.</title>
        <authorList>
            <person name="Park H."/>
        </authorList>
    </citation>
    <scope>NUCLEOTIDE SEQUENCE</scope>
    <source>
        <strain evidence="7">DE</strain>
        <tissue evidence="7">Muscle</tissue>
    </source>
</reference>
<dbReference type="GO" id="GO:0003677">
    <property type="term" value="F:DNA binding"/>
    <property type="evidence" value="ECO:0007669"/>
    <property type="project" value="TreeGrafter"/>
</dbReference>
<evidence type="ECO:0000313" key="7">
    <source>
        <dbReference type="EMBL" id="KAK1886287.1"/>
    </source>
</evidence>
<evidence type="ECO:0000256" key="1">
    <source>
        <dbReference type="ARBA" id="ARBA00022723"/>
    </source>
</evidence>
<organism evidence="7 8">
    <name type="scientific">Dissostichus eleginoides</name>
    <name type="common">Patagonian toothfish</name>
    <name type="synonym">Dissostichus amissus</name>
    <dbReference type="NCBI Taxonomy" id="100907"/>
    <lineage>
        <taxon>Eukaryota</taxon>
        <taxon>Metazoa</taxon>
        <taxon>Chordata</taxon>
        <taxon>Craniata</taxon>
        <taxon>Vertebrata</taxon>
        <taxon>Euteleostomi</taxon>
        <taxon>Actinopterygii</taxon>
        <taxon>Neopterygii</taxon>
        <taxon>Teleostei</taxon>
        <taxon>Neoteleostei</taxon>
        <taxon>Acanthomorphata</taxon>
        <taxon>Eupercaria</taxon>
        <taxon>Perciformes</taxon>
        <taxon>Notothenioidei</taxon>
        <taxon>Nototheniidae</taxon>
        <taxon>Dissostichus</taxon>
    </lineage>
</organism>
<dbReference type="SUPFAM" id="SSF57903">
    <property type="entry name" value="FYVE/PHD zinc finger"/>
    <property type="match status" value="1"/>
</dbReference>
<dbReference type="InterPro" id="IPR004875">
    <property type="entry name" value="DDE_SF_endonuclease_dom"/>
</dbReference>
<protein>
    <submittedName>
        <fullName evidence="7">Jerky protein like</fullName>
    </submittedName>
</protein>
<dbReference type="PROSITE" id="PS01359">
    <property type="entry name" value="ZF_PHD_1"/>
    <property type="match status" value="1"/>
</dbReference>
<accession>A0AAD9BLF3</accession>
<dbReference type="InterPro" id="IPR019787">
    <property type="entry name" value="Znf_PHD-finger"/>
</dbReference>
<dbReference type="SMART" id="SM00249">
    <property type="entry name" value="PHD"/>
    <property type="match status" value="1"/>
</dbReference>
<feature type="domain" description="PHD-type" evidence="6">
    <location>
        <begin position="576"/>
        <end position="631"/>
    </location>
</feature>
<dbReference type="GO" id="GO:0005634">
    <property type="term" value="C:nucleus"/>
    <property type="evidence" value="ECO:0007669"/>
    <property type="project" value="TreeGrafter"/>
</dbReference>
<dbReference type="CDD" id="cd15517">
    <property type="entry name" value="PHD_TCF19_like"/>
    <property type="match status" value="1"/>
</dbReference>
<feature type="region of interest" description="Disordered" evidence="5">
    <location>
        <begin position="1"/>
        <end position="34"/>
    </location>
</feature>
<dbReference type="Pfam" id="PF03184">
    <property type="entry name" value="DDE_1"/>
    <property type="match status" value="1"/>
</dbReference>
<comment type="caution">
    <text evidence="7">The sequence shown here is derived from an EMBL/GenBank/DDBJ whole genome shotgun (WGS) entry which is preliminary data.</text>
</comment>